<gene>
    <name evidence="2" type="ORF">B0H16DRAFT_695394</name>
</gene>
<feature type="chain" id="PRO_5041939847" evidence="1">
    <location>
        <begin position="24"/>
        <end position="116"/>
    </location>
</feature>
<evidence type="ECO:0000256" key="1">
    <source>
        <dbReference type="SAM" id="SignalP"/>
    </source>
</evidence>
<sequence length="116" mass="12445">MKFTATSAFSFLAAVLTVQRTTAECTGTDACVELHRGADCSVDETLVSFIPSCGGGCYQYSNFDSVEVGGTFLFGTDCHVYSDFNCQDEILDTGNILTEKCVNTPGAQSLRCFFAC</sequence>
<dbReference type="EMBL" id="JARKIB010000047">
    <property type="protein sequence ID" value="KAJ7756228.1"/>
    <property type="molecule type" value="Genomic_DNA"/>
</dbReference>
<name>A0AAD7J3W5_9AGAR</name>
<dbReference type="Proteomes" id="UP001215598">
    <property type="component" value="Unassembled WGS sequence"/>
</dbReference>
<dbReference type="AlphaFoldDB" id="A0AAD7J3W5"/>
<proteinExistence type="predicted"/>
<accession>A0AAD7J3W5</accession>
<organism evidence="2 3">
    <name type="scientific">Mycena metata</name>
    <dbReference type="NCBI Taxonomy" id="1033252"/>
    <lineage>
        <taxon>Eukaryota</taxon>
        <taxon>Fungi</taxon>
        <taxon>Dikarya</taxon>
        <taxon>Basidiomycota</taxon>
        <taxon>Agaricomycotina</taxon>
        <taxon>Agaricomycetes</taxon>
        <taxon>Agaricomycetidae</taxon>
        <taxon>Agaricales</taxon>
        <taxon>Marasmiineae</taxon>
        <taxon>Mycenaceae</taxon>
        <taxon>Mycena</taxon>
    </lineage>
</organism>
<protein>
    <submittedName>
        <fullName evidence="2">Uncharacterized protein</fullName>
    </submittedName>
</protein>
<keyword evidence="3" id="KW-1185">Reference proteome</keyword>
<reference evidence="2" key="1">
    <citation type="submission" date="2023-03" db="EMBL/GenBank/DDBJ databases">
        <title>Massive genome expansion in bonnet fungi (Mycena s.s.) driven by repeated elements and novel gene families across ecological guilds.</title>
        <authorList>
            <consortium name="Lawrence Berkeley National Laboratory"/>
            <person name="Harder C.B."/>
            <person name="Miyauchi S."/>
            <person name="Viragh M."/>
            <person name="Kuo A."/>
            <person name="Thoen E."/>
            <person name="Andreopoulos B."/>
            <person name="Lu D."/>
            <person name="Skrede I."/>
            <person name="Drula E."/>
            <person name="Henrissat B."/>
            <person name="Morin E."/>
            <person name="Kohler A."/>
            <person name="Barry K."/>
            <person name="LaButti K."/>
            <person name="Morin E."/>
            <person name="Salamov A."/>
            <person name="Lipzen A."/>
            <person name="Mereny Z."/>
            <person name="Hegedus B."/>
            <person name="Baldrian P."/>
            <person name="Stursova M."/>
            <person name="Weitz H."/>
            <person name="Taylor A."/>
            <person name="Grigoriev I.V."/>
            <person name="Nagy L.G."/>
            <person name="Martin F."/>
            <person name="Kauserud H."/>
        </authorList>
    </citation>
    <scope>NUCLEOTIDE SEQUENCE</scope>
    <source>
        <strain evidence="2">CBHHK182m</strain>
    </source>
</reference>
<keyword evidence="1" id="KW-0732">Signal</keyword>
<comment type="caution">
    <text evidence="2">The sequence shown here is derived from an EMBL/GenBank/DDBJ whole genome shotgun (WGS) entry which is preliminary data.</text>
</comment>
<feature type="signal peptide" evidence="1">
    <location>
        <begin position="1"/>
        <end position="23"/>
    </location>
</feature>
<evidence type="ECO:0000313" key="3">
    <source>
        <dbReference type="Proteomes" id="UP001215598"/>
    </source>
</evidence>
<evidence type="ECO:0000313" key="2">
    <source>
        <dbReference type="EMBL" id="KAJ7756228.1"/>
    </source>
</evidence>